<dbReference type="AlphaFoldDB" id="A0A409WKT8"/>
<protein>
    <recommendedName>
        <fullName evidence="4">BTB domain-containing protein</fullName>
    </recommendedName>
</protein>
<accession>A0A409WKT8</accession>
<evidence type="ECO:0000313" key="2">
    <source>
        <dbReference type="EMBL" id="PPQ79163.1"/>
    </source>
</evidence>
<gene>
    <name evidence="2" type="ORF">CVT25_002791</name>
</gene>
<dbReference type="Proteomes" id="UP000283269">
    <property type="component" value="Unassembled WGS sequence"/>
</dbReference>
<keyword evidence="3" id="KW-1185">Reference proteome</keyword>
<feature type="region of interest" description="Disordered" evidence="1">
    <location>
        <begin position="1"/>
        <end position="43"/>
    </location>
</feature>
<evidence type="ECO:0000256" key="1">
    <source>
        <dbReference type="SAM" id="MobiDB-lite"/>
    </source>
</evidence>
<dbReference type="STRING" id="93625.A0A409WKT8"/>
<feature type="compositionally biased region" description="Low complexity" evidence="1">
    <location>
        <begin position="19"/>
        <end position="29"/>
    </location>
</feature>
<dbReference type="InParanoid" id="A0A409WKT8"/>
<name>A0A409WKT8_PSICY</name>
<proteinExistence type="predicted"/>
<reference evidence="2 3" key="1">
    <citation type="journal article" date="2018" name="Evol. Lett.">
        <title>Horizontal gene cluster transfer increased hallucinogenic mushroom diversity.</title>
        <authorList>
            <person name="Reynolds H.T."/>
            <person name="Vijayakumar V."/>
            <person name="Gluck-Thaler E."/>
            <person name="Korotkin H.B."/>
            <person name="Matheny P.B."/>
            <person name="Slot J.C."/>
        </authorList>
    </citation>
    <scope>NUCLEOTIDE SEQUENCE [LARGE SCALE GENOMIC DNA]</scope>
    <source>
        <strain evidence="2 3">2631</strain>
    </source>
</reference>
<sequence length="302" mass="33773">MSLWGSPVDLPITPPRGPPSITSEPTTPSLGSPRPAVATPLAGPNSEVPVPRLDGLFNFQIVVFQVEDTLFQVLKNGFMVPGTPFEAMFALPVPAENVEQPLAEGDSLTNPIVLSGVSTNEFRAFLRILYPFIGPSVVASYDDWVGILNLATMWEFKHIREQAISKLSSLIKEKPVPERVMLGRKYCVKDWLKEEYVTLAQKTDLKLENLRDPSNIKLDWETIAKIQSVREKNMLNNLRDGRLSSGYHCGSCNVYYGYSYEILDCRCRLPALVDEVFQEEFREMAISVGDFPNLPPLPVTGR</sequence>
<dbReference type="SUPFAM" id="SSF54695">
    <property type="entry name" value="POZ domain"/>
    <property type="match status" value="1"/>
</dbReference>
<dbReference type="OrthoDB" id="3193844at2759"/>
<dbReference type="Gene3D" id="3.30.710.10">
    <property type="entry name" value="Potassium Channel Kv1.1, Chain A"/>
    <property type="match status" value="1"/>
</dbReference>
<organism evidence="2 3">
    <name type="scientific">Psilocybe cyanescens</name>
    <dbReference type="NCBI Taxonomy" id="93625"/>
    <lineage>
        <taxon>Eukaryota</taxon>
        <taxon>Fungi</taxon>
        <taxon>Dikarya</taxon>
        <taxon>Basidiomycota</taxon>
        <taxon>Agaricomycotina</taxon>
        <taxon>Agaricomycetes</taxon>
        <taxon>Agaricomycetidae</taxon>
        <taxon>Agaricales</taxon>
        <taxon>Agaricineae</taxon>
        <taxon>Strophariaceae</taxon>
        <taxon>Psilocybe</taxon>
    </lineage>
</organism>
<evidence type="ECO:0000313" key="3">
    <source>
        <dbReference type="Proteomes" id="UP000283269"/>
    </source>
</evidence>
<dbReference type="InterPro" id="IPR011333">
    <property type="entry name" value="SKP1/BTB/POZ_sf"/>
</dbReference>
<dbReference type="EMBL" id="NHYD01003390">
    <property type="protein sequence ID" value="PPQ79163.1"/>
    <property type="molecule type" value="Genomic_DNA"/>
</dbReference>
<evidence type="ECO:0008006" key="4">
    <source>
        <dbReference type="Google" id="ProtNLM"/>
    </source>
</evidence>
<comment type="caution">
    <text evidence="2">The sequence shown here is derived from an EMBL/GenBank/DDBJ whole genome shotgun (WGS) entry which is preliminary data.</text>
</comment>